<evidence type="ECO:0000256" key="4">
    <source>
        <dbReference type="ARBA" id="ARBA00022824"/>
    </source>
</evidence>
<dbReference type="InterPro" id="IPR033118">
    <property type="entry name" value="EXPERA"/>
</dbReference>
<dbReference type="InterPro" id="IPR051987">
    <property type="entry name" value="Sigma-2_receptor-like"/>
</dbReference>
<keyword evidence="4" id="KW-0256">Endoplasmic reticulum</keyword>
<protein>
    <recommendedName>
        <fullName evidence="8">EXPERA domain-containing protein</fullName>
    </recommendedName>
</protein>
<comment type="subcellular location">
    <subcellularLocation>
        <location evidence="1">Endoplasmic reticulum membrane</location>
        <topology evidence="1">Multi-pass membrane protein</topology>
    </subcellularLocation>
</comment>
<dbReference type="InterPro" id="IPR016964">
    <property type="entry name" value="Sigma2_recept"/>
</dbReference>
<name>A0ABR2YIB3_9CHLO</name>
<evidence type="ECO:0000313" key="9">
    <source>
        <dbReference type="EMBL" id="KAK9905909.1"/>
    </source>
</evidence>
<keyword evidence="10" id="KW-1185">Reference proteome</keyword>
<dbReference type="PIRSF" id="PIRSF031032">
    <property type="entry name" value="TMP_97_prd"/>
    <property type="match status" value="1"/>
</dbReference>
<feature type="transmembrane region" description="Helical" evidence="7">
    <location>
        <begin position="87"/>
        <end position="106"/>
    </location>
</feature>
<evidence type="ECO:0000256" key="7">
    <source>
        <dbReference type="PIRNR" id="PIRNR031032"/>
    </source>
</evidence>
<proteinExistence type="inferred from homology"/>
<keyword evidence="6 7" id="KW-0472">Membrane</keyword>
<evidence type="ECO:0000259" key="8">
    <source>
        <dbReference type="PROSITE" id="PS51751"/>
    </source>
</evidence>
<evidence type="ECO:0000256" key="2">
    <source>
        <dbReference type="ARBA" id="ARBA00009096"/>
    </source>
</evidence>
<organism evidence="9 10">
    <name type="scientific">Coccomyxa subellipsoidea</name>
    <dbReference type="NCBI Taxonomy" id="248742"/>
    <lineage>
        <taxon>Eukaryota</taxon>
        <taxon>Viridiplantae</taxon>
        <taxon>Chlorophyta</taxon>
        <taxon>core chlorophytes</taxon>
        <taxon>Trebouxiophyceae</taxon>
        <taxon>Trebouxiophyceae incertae sedis</taxon>
        <taxon>Coccomyxaceae</taxon>
        <taxon>Coccomyxa</taxon>
    </lineage>
</organism>
<feature type="transmembrane region" description="Helical" evidence="7">
    <location>
        <begin position="12"/>
        <end position="30"/>
    </location>
</feature>
<dbReference type="Proteomes" id="UP001491310">
    <property type="component" value="Unassembled WGS sequence"/>
</dbReference>
<dbReference type="PROSITE" id="PS51751">
    <property type="entry name" value="EXPERA"/>
    <property type="match status" value="1"/>
</dbReference>
<feature type="transmembrane region" description="Helical" evidence="7">
    <location>
        <begin position="50"/>
        <end position="75"/>
    </location>
</feature>
<accession>A0ABR2YIB3</accession>
<evidence type="ECO:0000256" key="3">
    <source>
        <dbReference type="ARBA" id="ARBA00022692"/>
    </source>
</evidence>
<dbReference type="PANTHER" id="PTHR31204:SF1">
    <property type="entry name" value="SIGMA INTRACELLULAR RECEPTOR 2"/>
    <property type="match status" value="1"/>
</dbReference>
<dbReference type="EMBL" id="JALJOT010000011">
    <property type="protein sequence ID" value="KAK9905909.1"/>
    <property type="molecule type" value="Genomic_DNA"/>
</dbReference>
<comment type="similarity">
    <text evidence="2">Belongs to the TMEM97/sigma-2 receptor family.</text>
</comment>
<evidence type="ECO:0000313" key="10">
    <source>
        <dbReference type="Proteomes" id="UP001491310"/>
    </source>
</evidence>
<feature type="domain" description="EXPERA" evidence="8">
    <location>
        <begin position="11"/>
        <end position="133"/>
    </location>
</feature>
<keyword evidence="3 7" id="KW-0812">Transmembrane</keyword>
<evidence type="ECO:0000256" key="6">
    <source>
        <dbReference type="ARBA" id="ARBA00023136"/>
    </source>
</evidence>
<comment type="caution">
    <text evidence="9">The sequence shown here is derived from an EMBL/GenBank/DDBJ whole genome shotgun (WGS) entry which is preliminary data.</text>
</comment>
<gene>
    <name evidence="9" type="ORF">WJX75_008815</name>
</gene>
<evidence type="ECO:0000256" key="1">
    <source>
        <dbReference type="ARBA" id="ARBA00004477"/>
    </source>
</evidence>
<feature type="transmembrane region" description="Helical" evidence="7">
    <location>
        <begin position="118"/>
        <end position="139"/>
    </location>
</feature>
<dbReference type="PANTHER" id="PTHR31204">
    <property type="entry name" value="SIGMA INTRACELLULAR RECEPTOR 2"/>
    <property type="match status" value="1"/>
</dbReference>
<keyword evidence="5 7" id="KW-1133">Transmembrane helix</keyword>
<sequence length="155" mass="17700">MATKSLLSRPFDLLIFIFFLTHIPITIFIDSQSVLPRSWYADGAVNLLDWYLHSVLVWNEILLQLPFFFVGAYAFATGRRWIRQPAIVYGVSTATTLLPILGELVLSPAKTGVRQVELVLFYLPYLLVPLALAVRMLLVEDPFPQKPRRLGRKKV</sequence>
<dbReference type="Pfam" id="PF05241">
    <property type="entry name" value="EBP"/>
    <property type="match status" value="1"/>
</dbReference>
<reference evidence="9 10" key="1">
    <citation type="journal article" date="2024" name="Nat. Commun.">
        <title>Phylogenomics reveals the evolutionary origins of lichenization in chlorophyte algae.</title>
        <authorList>
            <person name="Puginier C."/>
            <person name="Libourel C."/>
            <person name="Otte J."/>
            <person name="Skaloud P."/>
            <person name="Haon M."/>
            <person name="Grisel S."/>
            <person name="Petersen M."/>
            <person name="Berrin J.G."/>
            <person name="Delaux P.M."/>
            <person name="Dal Grande F."/>
            <person name="Keller J."/>
        </authorList>
    </citation>
    <scope>NUCLEOTIDE SEQUENCE [LARGE SCALE GENOMIC DNA]</scope>
    <source>
        <strain evidence="9 10">SAG 216-7</strain>
    </source>
</reference>
<evidence type="ECO:0000256" key="5">
    <source>
        <dbReference type="ARBA" id="ARBA00022989"/>
    </source>
</evidence>